<dbReference type="InterPro" id="IPR048254">
    <property type="entry name" value="CDP_ALCOHOL_P_TRANSF_CS"/>
</dbReference>
<feature type="transmembrane region" description="Helical" evidence="16">
    <location>
        <begin position="38"/>
        <end position="55"/>
    </location>
</feature>
<dbReference type="PANTHER" id="PTHR14269:SF62">
    <property type="entry name" value="CDP-DIACYLGLYCEROL--GLYCEROL-3-PHOSPHATE 3-PHOSPHATIDYLTRANSFERASE 1, CHLOROPLASTIC"/>
    <property type="match status" value="1"/>
</dbReference>
<keyword evidence="10" id="KW-0443">Lipid metabolism</keyword>
<evidence type="ECO:0000256" key="7">
    <source>
        <dbReference type="ARBA" id="ARBA00022679"/>
    </source>
</evidence>
<comment type="caution">
    <text evidence="17">The sequence shown here is derived from an EMBL/GenBank/DDBJ whole genome shotgun (WGS) entry which is preliminary data.</text>
</comment>
<keyword evidence="6" id="KW-0444">Lipid biosynthesis</keyword>
<keyword evidence="8 16" id="KW-0812">Transmembrane</keyword>
<dbReference type="PROSITE" id="PS00379">
    <property type="entry name" value="CDP_ALCOHOL_P_TRANSF"/>
    <property type="match status" value="1"/>
</dbReference>
<evidence type="ECO:0000256" key="5">
    <source>
        <dbReference type="ARBA" id="ARBA00014944"/>
    </source>
</evidence>
<evidence type="ECO:0000256" key="1">
    <source>
        <dbReference type="ARBA" id="ARBA00004141"/>
    </source>
</evidence>
<evidence type="ECO:0000256" key="10">
    <source>
        <dbReference type="ARBA" id="ARBA00023098"/>
    </source>
</evidence>
<evidence type="ECO:0000256" key="3">
    <source>
        <dbReference type="ARBA" id="ARBA00010441"/>
    </source>
</evidence>
<dbReference type="PANTHER" id="PTHR14269">
    <property type="entry name" value="CDP-DIACYLGLYCEROL--GLYCEROL-3-PHOSPHATE 3-PHOSPHATIDYLTRANSFERASE-RELATED"/>
    <property type="match status" value="1"/>
</dbReference>
<evidence type="ECO:0000313" key="17">
    <source>
        <dbReference type="EMBL" id="TDU72811.1"/>
    </source>
</evidence>
<dbReference type="Gene3D" id="1.20.120.1760">
    <property type="match status" value="1"/>
</dbReference>
<dbReference type="GO" id="GO:0016020">
    <property type="term" value="C:membrane"/>
    <property type="evidence" value="ECO:0007669"/>
    <property type="project" value="UniProtKB-SubCell"/>
</dbReference>
<feature type="transmembrane region" description="Helical" evidence="16">
    <location>
        <begin position="100"/>
        <end position="121"/>
    </location>
</feature>
<proteinExistence type="inferred from homology"/>
<keyword evidence="7 15" id="KW-0808">Transferase</keyword>
<dbReference type="InterPro" id="IPR004570">
    <property type="entry name" value="Phosphatidylglycerol_P_synth"/>
</dbReference>
<evidence type="ECO:0000256" key="4">
    <source>
        <dbReference type="ARBA" id="ARBA00013170"/>
    </source>
</evidence>
<dbReference type="EMBL" id="SOCA01000002">
    <property type="protein sequence ID" value="TDU72811.1"/>
    <property type="molecule type" value="Genomic_DNA"/>
</dbReference>
<gene>
    <name evidence="17" type="ORF">EI77_01276</name>
</gene>
<dbReference type="PIRSF" id="PIRSF000847">
    <property type="entry name" value="Phos_ph_gly_syn"/>
    <property type="match status" value="1"/>
</dbReference>
<organism evidence="17 18">
    <name type="scientific">Prosthecobacter fusiformis</name>
    <dbReference type="NCBI Taxonomy" id="48464"/>
    <lineage>
        <taxon>Bacteria</taxon>
        <taxon>Pseudomonadati</taxon>
        <taxon>Verrucomicrobiota</taxon>
        <taxon>Verrucomicrobiia</taxon>
        <taxon>Verrucomicrobiales</taxon>
        <taxon>Verrucomicrobiaceae</taxon>
        <taxon>Prosthecobacter</taxon>
    </lineage>
</organism>
<dbReference type="InterPro" id="IPR000462">
    <property type="entry name" value="CDP-OH_P_trans"/>
</dbReference>
<dbReference type="Proteomes" id="UP000295662">
    <property type="component" value="Unassembled WGS sequence"/>
</dbReference>
<evidence type="ECO:0000256" key="16">
    <source>
        <dbReference type="SAM" id="Phobius"/>
    </source>
</evidence>
<dbReference type="InterPro" id="IPR043130">
    <property type="entry name" value="CDP-OH_PTrfase_TM_dom"/>
</dbReference>
<feature type="transmembrane region" description="Helical" evidence="16">
    <location>
        <begin position="157"/>
        <end position="177"/>
    </location>
</feature>
<keyword evidence="13" id="KW-1208">Phospholipid metabolism</keyword>
<protein>
    <recommendedName>
        <fullName evidence="5">CDP-diacylglycerol--glycerol-3-phosphate 3-phosphatidyltransferase</fullName>
        <ecNumber evidence="4">2.7.8.5</ecNumber>
    </recommendedName>
</protein>
<evidence type="ECO:0000256" key="13">
    <source>
        <dbReference type="ARBA" id="ARBA00023264"/>
    </source>
</evidence>
<evidence type="ECO:0000256" key="6">
    <source>
        <dbReference type="ARBA" id="ARBA00022516"/>
    </source>
</evidence>
<evidence type="ECO:0000313" key="18">
    <source>
        <dbReference type="Proteomes" id="UP000295662"/>
    </source>
</evidence>
<evidence type="ECO:0000256" key="14">
    <source>
        <dbReference type="ARBA" id="ARBA00048586"/>
    </source>
</evidence>
<comment type="similarity">
    <text evidence="3 15">Belongs to the CDP-alcohol phosphatidyltransferase class-I family.</text>
</comment>
<dbReference type="InterPro" id="IPR050324">
    <property type="entry name" value="CDP-alcohol_PTase-I"/>
</dbReference>
<sequence>MTFATQITIFRILLIPVFIGLAVYYGESVAAGQANETLRWWTIAVFAVAALSDALDGYVARNFNQRSRLGAILDPLADKLLLLSGIITLSFTGWRQHFPLWFPTLVIFRDLASIGGAFLIDYLTGKCVIKPHWTGKVATFAQFAAVLWLMLDIPYLIWPTAVAGAFTAVSGFLNLAAGVRQVQQHSGNQV</sequence>
<dbReference type="EC" id="2.7.8.5" evidence="4"/>
<comment type="catalytic activity">
    <reaction evidence="14">
        <text>a CDP-1,2-diacyl-sn-glycerol + sn-glycerol 3-phosphate = a 1,2-diacyl-sn-glycero-3-phospho-(1'-sn-glycero-3'-phosphate) + CMP + H(+)</text>
        <dbReference type="Rhea" id="RHEA:12593"/>
        <dbReference type="ChEBI" id="CHEBI:15378"/>
        <dbReference type="ChEBI" id="CHEBI:57597"/>
        <dbReference type="ChEBI" id="CHEBI:58332"/>
        <dbReference type="ChEBI" id="CHEBI:60110"/>
        <dbReference type="ChEBI" id="CHEBI:60377"/>
        <dbReference type="EC" id="2.7.8.5"/>
    </reaction>
</comment>
<dbReference type="GO" id="GO:0046474">
    <property type="term" value="P:glycerophospholipid biosynthetic process"/>
    <property type="evidence" value="ECO:0007669"/>
    <property type="project" value="TreeGrafter"/>
</dbReference>
<keyword evidence="11 16" id="KW-0472">Membrane</keyword>
<name>A0A4R7S3C1_9BACT</name>
<evidence type="ECO:0000256" key="11">
    <source>
        <dbReference type="ARBA" id="ARBA00023136"/>
    </source>
</evidence>
<keyword evidence="12" id="KW-0594">Phospholipid biosynthesis</keyword>
<reference evidence="17 18" key="1">
    <citation type="submission" date="2019-03" db="EMBL/GenBank/DDBJ databases">
        <title>Genomic Encyclopedia of Archaeal and Bacterial Type Strains, Phase II (KMG-II): from individual species to whole genera.</title>
        <authorList>
            <person name="Goeker M."/>
        </authorList>
    </citation>
    <scope>NUCLEOTIDE SEQUENCE [LARGE SCALE GENOMIC DNA]</scope>
    <source>
        <strain evidence="17 18">ATCC 25309</strain>
    </source>
</reference>
<keyword evidence="9 16" id="KW-1133">Transmembrane helix</keyword>
<comment type="pathway">
    <text evidence="2">Phospholipid metabolism; phosphatidylglycerol biosynthesis; phosphatidylglycerol from CDP-diacylglycerol: step 1/2.</text>
</comment>
<evidence type="ECO:0000256" key="9">
    <source>
        <dbReference type="ARBA" id="ARBA00022989"/>
    </source>
</evidence>
<keyword evidence="18" id="KW-1185">Reference proteome</keyword>
<evidence type="ECO:0000256" key="12">
    <source>
        <dbReference type="ARBA" id="ARBA00023209"/>
    </source>
</evidence>
<evidence type="ECO:0000256" key="2">
    <source>
        <dbReference type="ARBA" id="ARBA00005042"/>
    </source>
</evidence>
<dbReference type="RefSeq" id="WP_166647075.1">
    <property type="nucleotide sequence ID" value="NZ_SOCA01000002.1"/>
</dbReference>
<comment type="subcellular location">
    <subcellularLocation>
        <location evidence="1">Membrane</location>
        <topology evidence="1">Multi-pass membrane protein</topology>
    </subcellularLocation>
</comment>
<evidence type="ECO:0000256" key="15">
    <source>
        <dbReference type="RuleBase" id="RU003750"/>
    </source>
</evidence>
<dbReference type="Pfam" id="PF01066">
    <property type="entry name" value="CDP-OH_P_transf"/>
    <property type="match status" value="1"/>
</dbReference>
<dbReference type="GO" id="GO:0008444">
    <property type="term" value="F:CDP-diacylglycerol-glycerol-3-phosphate 3-phosphatidyltransferase activity"/>
    <property type="evidence" value="ECO:0007669"/>
    <property type="project" value="UniProtKB-EC"/>
</dbReference>
<accession>A0A4R7S3C1</accession>
<evidence type="ECO:0000256" key="8">
    <source>
        <dbReference type="ARBA" id="ARBA00022692"/>
    </source>
</evidence>
<dbReference type="AlphaFoldDB" id="A0A4R7S3C1"/>
<feature type="transmembrane region" description="Helical" evidence="16">
    <location>
        <begin position="7"/>
        <end position="26"/>
    </location>
</feature>